<dbReference type="AlphaFoldDB" id="A0A4Y2SK81"/>
<dbReference type="Proteomes" id="UP000499080">
    <property type="component" value="Unassembled WGS sequence"/>
</dbReference>
<evidence type="ECO:0000313" key="2">
    <source>
        <dbReference type="Proteomes" id="UP000499080"/>
    </source>
</evidence>
<keyword evidence="2" id="KW-1185">Reference proteome</keyword>
<name>A0A4Y2SK81_ARAVE</name>
<dbReference type="EMBL" id="BGPR01022396">
    <property type="protein sequence ID" value="GBN88654.1"/>
    <property type="molecule type" value="Genomic_DNA"/>
</dbReference>
<accession>A0A4Y2SK81</accession>
<reference evidence="1 2" key="1">
    <citation type="journal article" date="2019" name="Sci. Rep.">
        <title>Orb-weaving spider Araneus ventricosus genome elucidates the spidroin gene catalogue.</title>
        <authorList>
            <person name="Kono N."/>
            <person name="Nakamura H."/>
            <person name="Ohtoshi R."/>
            <person name="Moran D.A.P."/>
            <person name="Shinohara A."/>
            <person name="Yoshida Y."/>
            <person name="Fujiwara M."/>
            <person name="Mori M."/>
            <person name="Tomita M."/>
            <person name="Arakawa K."/>
        </authorList>
    </citation>
    <scope>NUCLEOTIDE SEQUENCE [LARGE SCALE GENOMIC DNA]</scope>
</reference>
<gene>
    <name evidence="1" type="ORF">AVEN_204565_1</name>
</gene>
<evidence type="ECO:0000313" key="1">
    <source>
        <dbReference type="EMBL" id="GBN88654.1"/>
    </source>
</evidence>
<protein>
    <submittedName>
        <fullName evidence="1">Uncharacterized protein</fullName>
    </submittedName>
</protein>
<sequence length="98" mass="10768">MLIAYEAEGCKMSLKVHFLHSHTVKIKIKDFTRMSMMSRDDTKEDGKSTCQLITVGYSGGKQKMEESAFRCNLAWLLVTGLLGILCAPASSSCLCGSQ</sequence>
<comment type="caution">
    <text evidence="1">The sequence shown here is derived from an EMBL/GenBank/DDBJ whole genome shotgun (WGS) entry which is preliminary data.</text>
</comment>
<proteinExistence type="predicted"/>
<organism evidence="1 2">
    <name type="scientific">Araneus ventricosus</name>
    <name type="common">Orbweaver spider</name>
    <name type="synonym">Epeira ventricosa</name>
    <dbReference type="NCBI Taxonomy" id="182803"/>
    <lineage>
        <taxon>Eukaryota</taxon>
        <taxon>Metazoa</taxon>
        <taxon>Ecdysozoa</taxon>
        <taxon>Arthropoda</taxon>
        <taxon>Chelicerata</taxon>
        <taxon>Arachnida</taxon>
        <taxon>Araneae</taxon>
        <taxon>Araneomorphae</taxon>
        <taxon>Entelegynae</taxon>
        <taxon>Araneoidea</taxon>
        <taxon>Araneidae</taxon>
        <taxon>Araneus</taxon>
    </lineage>
</organism>